<keyword evidence="3" id="KW-1185">Reference proteome</keyword>
<sequence length="72" mass="7823">MTQSHHRQVTPSRGVTLVPRGRCRGSRATHIDVCPTAPPPPRPSPPSTPGFVIVMSYLTGSSRAQRQLQALH</sequence>
<proteinExistence type="predicted"/>
<dbReference type="EMBL" id="VSRR010004405">
    <property type="protein sequence ID" value="MPC39570.1"/>
    <property type="molecule type" value="Genomic_DNA"/>
</dbReference>
<gene>
    <name evidence="2" type="ORF">E2C01_033110</name>
</gene>
<evidence type="ECO:0000313" key="3">
    <source>
        <dbReference type="Proteomes" id="UP000324222"/>
    </source>
</evidence>
<reference evidence="2 3" key="1">
    <citation type="submission" date="2019-05" db="EMBL/GenBank/DDBJ databases">
        <title>Another draft genome of Portunus trituberculatus and its Hox gene families provides insights of decapod evolution.</title>
        <authorList>
            <person name="Jeong J.-H."/>
            <person name="Song I."/>
            <person name="Kim S."/>
            <person name="Choi T."/>
            <person name="Kim D."/>
            <person name="Ryu S."/>
            <person name="Kim W."/>
        </authorList>
    </citation>
    <scope>NUCLEOTIDE SEQUENCE [LARGE SCALE GENOMIC DNA]</scope>
    <source>
        <tissue evidence="2">Muscle</tissue>
    </source>
</reference>
<accession>A0A5B7EWZ5</accession>
<name>A0A5B7EWZ5_PORTR</name>
<comment type="caution">
    <text evidence="2">The sequence shown here is derived from an EMBL/GenBank/DDBJ whole genome shotgun (WGS) entry which is preliminary data.</text>
</comment>
<evidence type="ECO:0000256" key="1">
    <source>
        <dbReference type="SAM" id="MobiDB-lite"/>
    </source>
</evidence>
<organism evidence="2 3">
    <name type="scientific">Portunus trituberculatus</name>
    <name type="common">Swimming crab</name>
    <name type="synonym">Neptunus trituberculatus</name>
    <dbReference type="NCBI Taxonomy" id="210409"/>
    <lineage>
        <taxon>Eukaryota</taxon>
        <taxon>Metazoa</taxon>
        <taxon>Ecdysozoa</taxon>
        <taxon>Arthropoda</taxon>
        <taxon>Crustacea</taxon>
        <taxon>Multicrustacea</taxon>
        <taxon>Malacostraca</taxon>
        <taxon>Eumalacostraca</taxon>
        <taxon>Eucarida</taxon>
        <taxon>Decapoda</taxon>
        <taxon>Pleocyemata</taxon>
        <taxon>Brachyura</taxon>
        <taxon>Eubrachyura</taxon>
        <taxon>Portunoidea</taxon>
        <taxon>Portunidae</taxon>
        <taxon>Portuninae</taxon>
        <taxon>Portunus</taxon>
    </lineage>
</organism>
<dbReference type="AlphaFoldDB" id="A0A5B7EWZ5"/>
<feature type="region of interest" description="Disordered" evidence="1">
    <location>
        <begin position="1"/>
        <end position="49"/>
    </location>
</feature>
<feature type="compositionally biased region" description="Pro residues" evidence="1">
    <location>
        <begin position="36"/>
        <end position="48"/>
    </location>
</feature>
<dbReference type="Proteomes" id="UP000324222">
    <property type="component" value="Unassembled WGS sequence"/>
</dbReference>
<evidence type="ECO:0000313" key="2">
    <source>
        <dbReference type="EMBL" id="MPC39570.1"/>
    </source>
</evidence>
<protein>
    <submittedName>
        <fullName evidence="2">Uncharacterized protein</fullName>
    </submittedName>
</protein>